<keyword evidence="1" id="KW-0472">Membrane</keyword>
<proteinExistence type="predicted"/>
<dbReference type="PANTHER" id="PTHR37813">
    <property type="entry name" value="FELS-2 PROPHAGE PROTEIN"/>
    <property type="match status" value="1"/>
</dbReference>
<sequence length="544" mass="56926">MANQITIDIVAETKKLTSGINDANGQIDGMSNKLKGAAAAAGAAASAFVLKQGITFLKQGIDEAKEAQETMRAATTTFGEGSAALQKITADADKFGKAIAVDNDVIIQLSTQLGSRLPADAKLLSAEIVNLGFDIEAYTGGAVTADAVTAKLAKAFVDGELSAKEMTKIFPDLSDATYAQAEALSKAGKNQEALTLLIDAAQKKYGDAAEKNVTSTQKFEVALANFKETLGTKVLPLLEKGIDFLTKLIDTFDSLPGPIQNVVLGFIAVVAIGGPLLTFMASMRTALVTLGIVTQAQTGSQIALNTAMLANPIGLVIAAIVAIIAVGVLLWKNWDTVTEYAGKLWDAIKIAFNWIKENWPLLLAILTGPIGLAILAITKNFDKIKEKASDIINAIKNIFDDLPDKMIQIGKNLATGLWSGLSSMASWLKNKIFDFFGNLIPGWAKKMLGISSPSKVFAKFGEQIVQGLAQGIGAAENIAKNATFNLGASTISGFNVPSLSASGAASAPIAITINAGLGTNGPALGRQVSSAIKQYGKVSTQARF</sequence>
<dbReference type="PANTHER" id="PTHR37813:SF1">
    <property type="entry name" value="FELS-2 PROPHAGE PROTEIN"/>
    <property type="match status" value="1"/>
</dbReference>
<reference evidence="2" key="1">
    <citation type="submission" date="2020-04" db="EMBL/GenBank/DDBJ databases">
        <authorList>
            <person name="Chiriac C."/>
            <person name="Salcher M."/>
            <person name="Ghai R."/>
            <person name="Kavagutti S V."/>
        </authorList>
    </citation>
    <scope>NUCLEOTIDE SEQUENCE</scope>
</reference>
<keyword evidence="1" id="KW-1133">Transmembrane helix</keyword>
<feature type="transmembrane region" description="Helical" evidence="1">
    <location>
        <begin position="302"/>
        <end position="331"/>
    </location>
</feature>
<evidence type="ECO:0000313" key="2">
    <source>
        <dbReference type="EMBL" id="CAB4149401.1"/>
    </source>
</evidence>
<protein>
    <recommendedName>
        <fullName evidence="3">Tape measure protein</fullName>
    </recommendedName>
</protein>
<evidence type="ECO:0008006" key="3">
    <source>
        <dbReference type="Google" id="ProtNLM"/>
    </source>
</evidence>
<feature type="transmembrane region" description="Helical" evidence="1">
    <location>
        <begin position="359"/>
        <end position="377"/>
    </location>
</feature>
<name>A0A6J5MTS0_9CAUD</name>
<feature type="transmembrane region" description="Helical" evidence="1">
    <location>
        <begin position="262"/>
        <end position="281"/>
    </location>
</feature>
<evidence type="ECO:0000256" key="1">
    <source>
        <dbReference type="SAM" id="Phobius"/>
    </source>
</evidence>
<dbReference type="EMBL" id="LR796517">
    <property type="protein sequence ID" value="CAB4149401.1"/>
    <property type="molecule type" value="Genomic_DNA"/>
</dbReference>
<accession>A0A6J5MTS0</accession>
<gene>
    <name evidence="2" type="ORF">UFOVP542_2</name>
</gene>
<keyword evidence="1" id="KW-0812">Transmembrane</keyword>
<organism evidence="2">
    <name type="scientific">uncultured Caudovirales phage</name>
    <dbReference type="NCBI Taxonomy" id="2100421"/>
    <lineage>
        <taxon>Viruses</taxon>
        <taxon>Duplodnaviria</taxon>
        <taxon>Heunggongvirae</taxon>
        <taxon>Uroviricota</taxon>
        <taxon>Caudoviricetes</taxon>
        <taxon>Peduoviridae</taxon>
        <taxon>Maltschvirus</taxon>
        <taxon>Maltschvirus maltsch</taxon>
    </lineage>
</organism>